<dbReference type="SUPFAM" id="SSF56796">
    <property type="entry name" value="Dehydroquinate synthase-like"/>
    <property type="match status" value="1"/>
</dbReference>
<evidence type="ECO:0000313" key="24">
    <source>
        <dbReference type="EMBL" id="SFV37410.1"/>
    </source>
</evidence>
<dbReference type="InterPro" id="IPR027417">
    <property type="entry name" value="P-loop_NTPase"/>
</dbReference>
<evidence type="ECO:0000256" key="9">
    <source>
        <dbReference type="ARBA" id="ARBA00022679"/>
    </source>
</evidence>
<name>A0A1I7NS25_9HYPH</name>
<comment type="cofactor">
    <cofactor evidence="3">
        <name>Zn(2+)</name>
        <dbReference type="ChEBI" id="CHEBI:29105"/>
    </cofactor>
</comment>
<feature type="binding site" evidence="20">
    <location>
        <position position="84"/>
    </location>
    <ligand>
        <name>Mg(2+)</name>
        <dbReference type="ChEBI" id="CHEBI:18420"/>
    </ligand>
</feature>
<dbReference type="EC" id="2.7.1.71" evidence="20"/>
<dbReference type="InterPro" id="IPR030960">
    <property type="entry name" value="DHQS/DOIS_N"/>
</dbReference>
<evidence type="ECO:0000259" key="22">
    <source>
        <dbReference type="Pfam" id="PF01761"/>
    </source>
</evidence>
<keyword evidence="11 21" id="KW-0547">Nucleotide-binding</keyword>
<feature type="binding site" evidence="20">
    <location>
        <position position="186"/>
    </location>
    <ligand>
        <name>ATP</name>
        <dbReference type="ChEBI" id="CHEBI:30616"/>
    </ligand>
</feature>
<dbReference type="Gene3D" id="1.20.1090.10">
    <property type="entry name" value="Dehydroquinate synthase-like - alpha domain"/>
    <property type="match status" value="1"/>
</dbReference>
<dbReference type="InterPro" id="IPR016037">
    <property type="entry name" value="DHQ_synth_AroB"/>
</dbReference>
<keyword evidence="12 20" id="KW-0418">Kinase</keyword>
<evidence type="ECO:0000256" key="6">
    <source>
        <dbReference type="ARBA" id="ARBA00004842"/>
    </source>
</evidence>
<accession>A0A1I7NS25</accession>
<dbReference type="GO" id="GO:0005524">
    <property type="term" value="F:ATP binding"/>
    <property type="evidence" value="ECO:0007669"/>
    <property type="project" value="UniProtKB-UniRule"/>
</dbReference>
<evidence type="ECO:0000256" key="5">
    <source>
        <dbReference type="ARBA" id="ARBA00004661"/>
    </source>
</evidence>
<dbReference type="GO" id="GO:0008652">
    <property type="term" value="P:amino acid biosynthetic process"/>
    <property type="evidence" value="ECO:0007669"/>
    <property type="project" value="UniProtKB-KW"/>
</dbReference>
<comment type="function">
    <text evidence="4 21">Catalyzes the conversion of 3-deoxy-D-arabino-heptulosonate 7-phosphate (DAHP) to dehydroquinate (DHQ).</text>
</comment>
<dbReference type="PRINTS" id="PR01100">
    <property type="entry name" value="SHIKIMTKNASE"/>
</dbReference>
<keyword evidence="18" id="KW-0511">Multifunctional enzyme</keyword>
<feature type="binding site" evidence="20">
    <location>
        <position position="102"/>
    </location>
    <ligand>
        <name>substrate</name>
    </ligand>
</feature>
<feature type="binding site" evidence="20">
    <location>
        <position position="148"/>
    </location>
    <ligand>
        <name>substrate</name>
    </ligand>
</feature>
<feature type="binding site" evidence="20">
    <location>
        <position position="205"/>
    </location>
    <ligand>
        <name>substrate</name>
    </ligand>
</feature>
<reference evidence="25" key="1">
    <citation type="submission" date="2016-10" db="EMBL/GenBank/DDBJ databases">
        <authorList>
            <person name="Varghese N."/>
            <person name="Submissions S."/>
        </authorList>
    </citation>
    <scope>NUCLEOTIDE SEQUENCE [LARGE SCALE GENOMIC DNA]</scope>
    <source>
        <strain evidence="25">DSM 1565</strain>
    </source>
</reference>
<keyword evidence="25" id="KW-1185">Reference proteome</keyword>
<dbReference type="PANTHER" id="PTHR43622">
    <property type="entry name" value="3-DEHYDROQUINATE SYNTHASE"/>
    <property type="match status" value="1"/>
</dbReference>
<keyword evidence="7 21" id="KW-0963">Cytoplasm</keyword>
<feature type="domain" description="3-dehydroquinate synthase N-terminal" evidence="22">
    <location>
        <begin position="318"/>
        <end position="430"/>
    </location>
</feature>
<feature type="binding site" evidence="20">
    <location>
        <begin position="80"/>
        <end position="85"/>
    </location>
    <ligand>
        <name>ATP</name>
        <dbReference type="ChEBI" id="CHEBI:30616"/>
    </ligand>
</feature>
<dbReference type="AlphaFoldDB" id="A0A1I7NS25"/>
<dbReference type="EC" id="4.2.3.4" evidence="21"/>
<feature type="binding site" evidence="21">
    <location>
        <position position="498"/>
    </location>
    <ligand>
        <name>Zn(2+)</name>
        <dbReference type="ChEBI" id="CHEBI:29105"/>
    </ligand>
</feature>
<protein>
    <recommendedName>
        <fullName evidence="20 21">Multifunctional fusion protein</fullName>
    </recommendedName>
    <domain>
        <recommendedName>
            <fullName evidence="20">Shikimate kinase</fullName>
            <shortName evidence="20">SK</shortName>
            <ecNumber evidence="20">2.7.1.71</ecNumber>
        </recommendedName>
    </domain>
    <domain>
        <recommendedName>
            <fullName evidence="21">3-dehydroquinate synthase</fullName>
            <shortName evidence="21">DHQS</shortName>
            <ecNumber evidence="21">4.2.3.4</ecNumber>
        </recommendedName>
    </domain>
</protein>
<feature type="binding site" evidence="20">
    <location>
        <position position="126"/>
    </location>
    <ligand>
        <name>substrate</name>
    </ligand>
</feature>
<comment type="cofactor">
    <cofactor evidence="21">
        <name>Co(2+)</name>
        <dbReference type="ChEBI" id="CHEBI:48828"/>
    </cofactor>
    <cofactor evidence="21">
        <name>Zn(2+)</name>
        <dbReference type="ChEBI" id="CHEBI:29105"/>
    </cofactor>
    <text evidence="21">Binds 1 divalent metal cation per subunit. Can use either Co(2+) or Zn(2+).</text>
</comment>
<dbReference type="STRING" id="51670.SAMN04488557_3149"/>
<comment type="caution">
    <text evidence="21">Lacks conserved residue(s) required for the propagation of feature annotation.</text>
</comment>
<dbReference type="InterPro" id="IPR023000">
    <property type="entry name" value="Shikimate_kinase_CS"/>
</dbReference>
<feature type="binding site" evidence="21">
    <location>
        <begin position="356"/>
        <end position="360"/>
    </location>
    <ligand>
        <name>NAD(+)</name>
        <dbReference type="ChEBI" id="CHEBI:57540"/>
    </ligand>
</feature>
<dbReference type="SUPFAM" id="SSF52540">
    <property type="entry name" value="P-loop containing nucleoside triphosphate hydrolases"/>
    <property type="match status" value="1"/>
</dbReference>
<dbReference type="InterPro" id="IPR031322">
    <property type="entry name" value="Shikimate/glucono_kinase"/>
</dbReference>
<dbReference type="GO" id="GO:0005737">
    <property type="term" value="C:cytoplasm"/>
    <property type="evidence" value="ECO:0007669"/>
    <property type="project" value="UniProtKB-SubCell"/>
</dbReference>
<feature type="domain" description="3-dehydroquinate synthase C-terminal" evidence="23">
    <location>
        <begin position="432"/>
        <end position="581"/>
    </location>
</feature>
<dbReference type="Pfam" id="PF24621">
    <property type="entry name" value="DHQS_C"/>
    <property type="match status" value="1"/>
</dbReference>
<dbReference type="HAMAP" id="MF_00110">
    <property type="entry name" value="DHQ_synthase"/>
    <property type="match status" value="1"/>
</dbReference>
<comment type="similarity">
    <text evidence="21">Belongs to the sugar phosphate cyclases superfamily. Dehydroquinate synthase family.</text>
</comment>
<evidence type="ECO:0000313" key="25">
    <source>
        <dbReference type="Proteomes" id="UP000199423"/>
    </source>
</evidence>
<dbReference type="GO" id="GO:0004765">
    <property type="term" value="F:shikimate kinase activity"/>
    <property type="evidence" value="ECO:0007669"/>
    <property type="project" value="UniProtKB-UniRule"/>
</dbReference>
<evidence type="ECO:0000256" key="11">
    <source>
        <dbReference type="ARBA" id="ARBA00022741"/>
    </source>
</evidence>
<evidence type="ECO:0000256" key="1">
    <source>
        <dbReference type="ARBA" id="ARBA00001393"/>
    </source>
</evidence>
<evidence type="ECO:0000256" key="12">
    <source>
        <dbReference type="ARBA" id="ARBA00022777"/>
    </source>
</evidence>
<dbReference type="UniPathway" id="UPA00053">
    <property type="reaction ID" value="UER00085"/>
</dbReference>
<comment type="cofactor">
    <cofactor evidence="20">
        <name>Mg(2+)</name>
        <dbReference type="ChEBI" id="CHEBI:18420"/>
    </cofactor>
    <text evidence="20">Binds 1 Mg(2+) ion per subunit.</text>
</comment>
<evidence type="ECO:0000256" key="16">
    <source>
        <dbReference type="ARBA" id="ARBA00023141"/>
    </source>
</evidence>
<keyword evidence="8 21" id="KW-0028">Amino-acid biosynthesis</keyword>
<organism evidence="24 25">
    <name type="scientific">Hyphomicrobium facile</name>
    <dbReference type="NCBI Taxonomy" id="51670"/>
    <lineage>
        <taxon>Bacteria</taxon>
        <taxon>Pseudomonadati</taxon>
        <taxon>Pseudomonadota</taxon>
        <taxon>Alphaproteobacteria</taxon>
        <taxon>Hyphomicrobiales</taxon>
        <taxon>Hyphomicrobiaceae</taxon>
        <taxon>Hyphomicrobium</taxon>
    </lineage>
</organism>
<dbReference type="GO" id="GO:0009073">
    <property type="term" value="P:aromatic amino acid family biosynthetic process"/>
    <property type="evidence" value="ECO:0007669"/>
    <property type="project" value="UniProtKB-KW"/>
</dbReference>
<evidence type="ECO:0000256" key="21">
    <source>
        <dbReference type="HAMAP-Rule" id="MF_00110"/>
    </source>
</evidence>
<evidence type="ECO:0000256" key="2">
    <source>
        <dbReference type="ARBA" id="ARBA00001911"/>
    </source>
</evidence>
<dbReference type="GO" id="GO:0003856">
    <property type="term" value="F:3-dehydroquinate synthase activity"/>
    <property type="evidence" value="ECO:0007669"/>
    <property type="project" value="UniProtKB-UniRule"/>
</dbReference>
<comment type="subcellular location">
    <subcellularLocation>
        <location evidence="21">Cytoplasm</location>
    </subcellularLocation>
</comment>
<proteinExistence type="inferred from homology"/>
<keyword evidence="9 20" id="KW-0808">Transferase</keyword>
<dbReference type="NCBIfam" id="TIGR01357">
    <property type="entry name" value="aroB"/>
    <property type="match status" value="1"/>
</dbReference>
<dbReference type="InterPro" id="IPR056179">
    <property type="entry name" value="DHQS_C"/>
</dbReference>
<dbReference type="HAMAP" id="MF_00109">
    <property type="entry name" value="Shikimate_kinase"/>
    <property type="match status" value="1"/>
</dbReference>
<dbReference type="CDD" id="cd08195">
    <property type="entry name" value="DHQS"/>
    <property type="match status" value="1"/>
</dbReference>
<evidence type="ECO:0000256" key="13">
    <source>
        <dbReference type="ARBA" id="ARBA00022833"/>
    </source>
</evidence>
<evidence type="ECO:0000256" key="17">
    <source>
        <dbReference type="ARBA" id="ARBA00023239"/>
    </source>
</evidence>
<evidence type="ECO:0000256" key="18">
    <source>
        <dbReference type="ARBA" id="ARBA00023268"/>
    </source>
</evidence>
<keyword evidence="15 21" id="KW-0520">NAD</keyword>
<comment type="similarity">
    <text evidence="20">Belongs to the shikimate kinase family.</text>
</comment>
<dbReference type="GO" id="GO:0009423">
    <property type="term" value="P:chorismate biosynthetic process"/>
    <property type="evidence" value="ECO:0007669"/>
    <property type="project" value="UniProtKB-UniRule"/>
</dbReference>
<dbReference type="Gene3D" id="3.40.50.1970">
    <property type="match status" value="1"/>
</dbReference>
<dbReference type="PANTHER" id="PTHR43622:SF7">
    <property type="entry name" value="3-DEHYDROQUINATE SYNTHASE, CHLOROPLASTIC"/>
    <property type="match status" value="1"/>
</dbReference>
<comment type="catalytic activity">
    <reaction evidence="1 21">
        <text>7-phospho-2-dehydro-3-deoxy-D-arabino-heptonate = 3-dehydroquinate + phosphate</text>
        <dbReference type="Rhea" id="RHEA:21968"/>
        <dbReference type="ChEBI" id="CHEBI:32364"/>
        <dbReference type="ChEBI" id="CHEBI:43474"/>
        <dbReference type="ChEBI" id="CHEBI:58394"/>
        <dbReference type="EC" id="4.2.3.4"/>
    </reaction>
</comment>
<feature type="binding site" evidence="21">
    <location>
        <position position="402"/>
    </location>
    <ligand>
        <name>NAD(+)</name>
        <dbReference type="ChEBI" id="CHEBI:57540"/>
    </ligand>
</feature>
<evidence type="ECO:0000256" key="19">
    <source>
        <dbReference type="ARBA" id="ARBA00048567"/>
    </source>
</evidence>
<comment type="subunit">
    <text evidence="20">Monomer.</text>
</comment>
<feature type="binding site" evidence="21">
    <location>
        <position position="516"/>
    </location>
    <ligand>
        <name>Zn(2+)</name>
        <dbReference type="ChEBI" id="CHEBI:29105"/>
    </ligand>
</feature>
<keyword evidence="21" id="KW-0170">Cobalt</keyword>
<keyword evidence="20" id="KW-0460">Magnesium</keyword>
<feature type="binding site" evidence="21">
    <location>
        <begin position="380"/>
        <end position="381"/>
    </location>
    <ligand>
        <name>NAD(+)</name>
        <dbReference type="ChEBI" id="CHEBI:57540"/>
    </ligand>
</feature>
<evidence type="ECO:0000256" key="10">
    <source>
        <dbReference type="ARBA" id="ARBA00022723"/>
    </source>
</evidence>
<dbReference type="PROSITE" id="PS01128">
    <property type="entry name" value="SHIKIMATE_KINASE"/>
    <property type="match status" value="1"/>
</dbReference>
<evidence type="ECO:0000256" key="4">
    <source>
        <dbReference type="ARBA" id="ARBA00003485"/>
    </source>
</evidence>
<keyword evidence="17 21" id="KW-0456">Lyase</keyword>
<dbReference type="Pfam" id="PF01761">
    <property type="entry name" value="DHQ_synthase"/>
    <property type="match status" value="1"/>
</dbReference>
<comment type="function">
    <text evidence="20">Catalyzes the specific phosphorylation of the 3-hydroxyl group of shikimic acid using ATP as a cosubstrate.</text>
</comment>
<comment type="catalytic activity">
    <reaction evidence="19 20">
        <text>shikimate + ATP = 3-phosphoshikimate + ADP + H(+)</text>
        <dbReference type="Rhea" id="RHEA:13121"/>
        <dbReference type="ChEBI" id="CHEBI:15378"/>
        <dbReference type="ChEBI" id="CHEBI:30616"/>
        <dbReference type="ChEBI" id="CHEBI:36208"/>
        <dbReference type="ChEBI" id="CHEBI:145989"/>
        <dbReference type="ChEBI" id="CHEBI:456216"/>
        <dbReference type="EC" id="2.7.1.71"/>
    </reaction>
</comment>
<comment type="cofactor">
    <cofactor evidence="2 21">
        <name>NAD(+)</name>
        <dbReference type="ChEBI" id="CHEBI:57540"/>
    </cofactor>
</comment>
<sequence length="618" mass="66768">MVWVRCGFPVSFQFANVFGSWHDGAEMTIPPREPPPETSLETNQLAEPVGIEPRMMEAEAIERAKKNVGGRPIVVVGLMGCGKSSVGKRLAFKLNLPFVDADDEIERAAAKTINEIFADHGEAHFRAGERKVIARLLGNGPQVLATGGGAFINPETRLRIKDVAVSVWLRAELPVLMRRVSKRDHRPLLRDGNPEATMRKLIEERYPIYAEADMTIDSRDEPHDVIVTEIINRLAAGTEFAAASAADANPSRTVHVELGDRSYDVLIARGILRETGALLKARFGEVKCGVVTDENVARHHLATLEESLKSQGMFAGSVIMKPGEATKNFRDLASLSERLLEMGLERGDLVLPFGGGVIGDLAGFAAGILRRGVRFVQIPTSLLAQVDSSVGGKTGINTPQGKNLIGVFHQPSLVVADTAVLTTLPPREMRAGYAEVAKYGLLGDAEFFTWLEANWQSVFGNNGPALTQAIETSVSAKAAIVARDETETGDRALLNLGHTFGHALEAWTGYSDRLLHGEGVAIGMCLAIRLSEELGICPAGRAERAAKHLSAVGLPTKISDIPGGRASPEELLRLMGQDKKVKAGKLAFILVRDIGQAFVSRDVPPETVLAFLAREIDR</sequence>
<dbReference type="InterPro" id="IPR050071">
    <property type="entry name" value="Dehydroquinate_synthase"/>
</dbReference>
<evidence type="ECO:0000256" key="7">
    <source>
        <dbReference type="ARBA" id="ARBA00022490"/>
    </source>
</evidence>
<keyword evidence="13 21" id="KW-0862">Zinc</keyword>
<dbReference type="Gene3D" id="3.40.50.300">
    <property type="entry name" value="P-loop containing nucleotide triphosphate hydrolases"/>
    <property type="match status" value="1"/>
</dbReference>
<comment type="pathway">
    <text evidence="5 21">Metabolic intermediate biosynthesis; chorismate biosynthesis; chorismate from D-erythrose 4-phosphate and phosphoenolpyruvate: step 2/7.</text>
</comment>
<comment type="pathway">
    <text evidence="6 20">Metabolic intermediate biosynthesis; chorismate biosynthesis; chorismate from D-erythrose 4-phosphate and phosphoenolpyruvate: step 5/7.</text>
</comment>
<evidence type="ECO:0000256" key="14">
    <source>
        <dbReference type="ARBA" id="ARBA00022840"/>
    </source>
</evidence>
<feature type="binding site" evidence="21">
    <location>
        <position position="393"/>
    </location>
    <ligand>
        <name>NAD(+)</name>
        <dbReference type="ChEBI" id="CHEBI:57540"/>
    </ligand>
</feature>
<dbReference type="CDD" id="cd00464">
    <property type="entry name" value="SK"/>
    <property type="match status" value="1"/>
</dbReference>
<evidence type="ECO:0000256" key="15">
    <source>
        <dbReference type="ARBA" id="ARBA00023027"/>
    </source>
</evidence>
<dbReference type="EMBL" id="FPCH01000003">
    <property type="protein sequence ID" value="SFV37410.1"/>
    <property type="molecule type" value="Genomic_DNA"/>
</dbReference>
<dbReference type="Pfam" id="PF01202">
    <property type="entry name" value="SKI"/>
    <property type="match status" value="1"/>
</dbReference>
<evidence type="ECO:0000259" key="23">
    <source>
        <dbReference type="Pfam" id="PF24621"/>
    </source>
</evidence>
<keyword evidence="16 21" id="KW-0057">Aromatic amino acid biosynthesis</keyword>
<dbReference type="FunFam" id="3.40.50.1970:FF:000007">
    <property type="entry name" value="Pentafunctional AROM polypeptide"/>
    <property type="match status" value="1"/>
</dbReference>
<keyword evidence="14 20" id="KW-0067">ATP-binding</keyword>
<evidence type="ECO:0000256" key="20">
    <source>
        <dbReference type="HAMAP-Rule" id="MF_00109"/>
    </source>
</evidence>
<dbReference type="Proteomes" id="UP000199423">
    <property type="component" value="Unassembled WGS sequence"/>
</dbReference>
<dbReference type="InterPro" id="IPR000623">
    <property type="entry name" value="Shikimate_kinase/TSH1"/>
</dbReference>
<feature type="binding site" evidence="21">
    <location>
        <position position="435"/>
    </location>
    <ligand>
        <name>Zn(2+)</name>
        <dbReference type="ChEBI" id="CHEBI:29105"/>
    </ligand>
</feature>
<evidence type="ECO:0000256" key="3">
    <source>
        <dbReference type="ARBA" id="ARBA00001947"/>
    </source>
</evidence>
<dbReference type="GO" id="GO:0000287">
    <property type="term" value="F:magnesium ion binding"/>
    <property type="evidence" value="ECO:0007669"/>
    <property type="project" value="UniProtKB-UniRule"/>
</dbReference>
<keyword evidence="10 21" id="KW-0479">Metal-binding</keyword>
<evidence type="ECO:0000256" key="8">
    <source>
        <dbReference type="ARBA" id="ARBA00022605"/>
    </source>
</evidence>
<gene>
    <name evidence="20" type="primary">aroK</name>
    <name evidence="21" type="synonym">aroB</name>
    <name evidence="24" type="ORF">SAMN04488557_3149</name>
</gene>
<dbReference type="NCBIfam" id="NF010552">
    <property type="entry name" value="PRK13946.1"/>
    <property type="match status" value="1"/>
</dbReference>